<proteinExistence type="predicted"/>
<dbReference type="EMBL" id="MU277265">
    <property type="protein sequence ID" value="KAI0056377.1"/>
    <property type="molecule type" value="Genomic_DNA"/>
</dbReference>
<dbReference type="Proteomes" id="UP000814140">
    <property type="component" value="Unassembled WGS sequence"/>
</dbReference>
<accession>A0ACB8SJE0</accession>
<evidence type="ECO:0000313" key="2">
    <source>
        <dbReference type="Proteomes" id="UP000814140"/>
    </source>
</evidence>
<keyword evidence="2" id="KW-1185">Reference proteome</keyword>
<comment type="caution">
    <text evidence="1">The sequence shown here is derived from an EMBL/GenBank/DDBJ whole genome shotgun (WGS) entry which is preliminary data.</text>
</comment>
<evidence type="ECO:0000313" key="1">
    <source>
        <dbReference type="EMBL" id="KAI0056377.1"/>
    </source>
</evidence>
<gene>
    <name evidence="1" type="ORF">BV25DRAFT_1832257</name>
</gene>
<organism evidence="1 2">
    <name type="scientific">Artomyces pyxidatus</name>
    <dbReference type="NCBI Taxonomy" id="48021"/>
    <lineage>
        <taxon>Eukaryota</taxon>
        <taxon>Fungi</taxon>
        <taxon>Dikarya</taxon>
        <taxon>Basidiomycota</taxon>
        <taxon>Agaricomycotina</taxon>
        <taxon>Agaricomycetes</taxon>
        <taxon>Russulales</taxon>
        <taxon>Auriscalpiaceae</taxon>
        <taxon>Artomyces</taxon>
    </lineage>
</organism>
<name>A0ACB8SJE0_9AGAM</name>
<reference evidence="1" key="1">
    <citation type="submission" date="2021-03" db="EMBL/GenBank/DDBJ databases">
        <authorList>
            <consortium name="DOE Joint Genome Institute"/>
            <person name="Ahrendt S."/>
            <person name="Looney B.P."/>
            <person name="Miyauchi S."/>
            <person name="Morin E."/>
            <person name="Drula E."/>
            <person name="Courty P.E."/>
            <person name="Chicoki N."/>
            <person name="Fauchery L."/>
            <person name="Kohler A."/>
            <person name="Kuo A."/>
            <person name="Labutti K."/>
            <person name="Pangilinan J."/>
            <person name="Lipzen A."/>
            <person name="Riley R."/>
            <person name="Andreopoulos W."/>
            <person name="He G."/>
            <person name="Johnson J."/>
            <person name="Barry K.W."/>
            <person name="Grigoriev I.V."/>
            <person name="Nagy L."/>
            <person name="Hibbett D."/>
            <person name="Henrissat B."/>
            <person name="Matheny P.B."/>
            <person name="Labbe J."/>
            <person name="Martin F."/>
        </authorList>
    </citation>
    <scope>NUCLEOTIDE SEQUENCE</scope>
    <source>
        <strain evidence="1">HHB10654</strain>
    </source>
</reference>
<sequence length="214" mass="22606">MFSNVLFALALLAPLVSAAPASAPPPATTAVACTSVGQGTLSAHTTDGTQAAVEMPVSLAATRLVVGGTAGVFEFLECSSTFIGETGEDTTNGTVFFGHIVPVATPNTCLSVPVVANVTTPFDISSGPCSTADDDSQINQFFSVLDEDTFDVEFIGHKKHHKHHKHPKHPKHKHHKHHHHFHFVLGSADGAQTLQVTSDDNSTATAVEVQFKFT</sequence>
<protein>
    <submittedName>
        <fullName evidence="1">Uncharacterized protein</fullName>
    </submittedName>
</protein>
<reference evidence="1" key="2">
    <citation type="journal article" date="2022" name="New Phytol.">
        <title>Evolutionary transition to the ectomycorrhizal habit in the genomes of a hyperdiverse lineage of mushroom-forming fungi.</title>
        <authorList>
            <person name="Looney B."/>
            <person name="Miyauchi S."/>
            <person name="Morin E."/>
            <person name="Drula E."/>
            <person name="Courty P.E."/>
            <person name="Kohler A."/>
            <person name="Kuo A."/>
            <person name="LaButti K."/>
            <person name="Pangilinan J."/>
            <person name="Lipzen A."/>
            <person name="Riley R."/>
            <person name="Andreopoulos W."/>
            <person name="He G."/>
            <person name="Johnson J."/>
            <person name="Nolan M."/>
            <person name="Tritt A."/>
            <person name="Barry K.W."/>
            <person name="Grigoriev I.V."/>
            <person name="Nagy L.G."/>
            <person name="Hibbett D."/>
            <person name="Henrissat B."/>
            <person name="Matheny P.B."/>
            <person name="Labbe J."/>
            <person name="Martin F.M."/>
        </authorList>
    </citation>
    <scope>NUCLEOTIDE SEQUENCE</scope>
    <source>
        <strain evidence="1">HHB10654</strain>
    </source>
</reference>